<keyword evidence="1" id="KW-0805">Transcription regulation</keyword>
<sequence length="192" mass="21238">MPQNSFAAERTRRAILEAGIEVLSADPSAPLSEIATKAGVSRSTFHRYFSDREALRSSATDLAEQAWDEVADRARLEEGTGFEAYRRLCTELLDSLSVLVWWWAATSENAQQNVEEPDETEQRIGAMIARGHADGSMDPQLSMEWLSSSMWAMLYMVHHLPGESGGRINGFEARQQAIRSLLKAAAADPSAH</sequence>
<evidence type="ECO:0000256" key="4">
    <source>
        <dbReference type="PROSITE-ProRule" id="PRU00335"/>
    </source>
</evidence>
<evidence type="ECO:0000259" key="5">
    <source>
        <dbReference type="PROSITE" id="PS50977"/>
    </source>
</evidence>
<dbReference type="PANTHER" id="PTHR30055">
    <property type="entry name" value="HTH-TYPE TRANSCRIPTIONAL REGULATOR RUTR"/>
    <property type="match status" value="1"/>
</dbReference>
<dbReference type="PANTHER" id="PTHR30055:SF234">
    <property type="entry name" value="HTH-TYPE TRANSCRIPTIONAL REGULATOR BETI"/>
    <property type="match status" value="1"/>
</dbReference>
<reference evidence="6 7" key="1">
    <citation type="submission" date="2021-03" db="EMBL/GenBank/DDBJ databases">
        <title>Sequencing the genomes of 1000 actinobacteria strains.</title>
        <authorList>
            <person name="Klenk H.-P."/>
        </authorList>
    </citation>
    <scope>NUCLEOTIDE SEQUENCE [LARGE SCALE GENOMIC DNA]</scope>
    <source>
        <strain evidence="6 7">DSM 12544</strain>
    </source>
</reference>
<evidence type="ECO:0000313" key="7">
    <source>
        <dbReference type="Proteomes" id="UP001519331"/>
    </source>
</evidence>
<evidence type="ECO:0000256" key="1">
    <source>
        <dbReference type="ARBA" id="ARBA00023015"/>
    </source>
</evidence>
<evidence type="ECO:0000256" key="3">
    <source>
        <dbReference type="ARBA" id="ARBA00023163"/>
    </source>
</evidence>
<feature type="DNA-binding region" description="H-T-H motif" evidence="4">
    <location>
        <begin position="30"/>
        <end position="49"/>
    </location>
</feature>
<protein>
    <submittedName>
        <fullName evidence="6">AcrR family transcriptional regulator</fullName>
    </submittedName>
</protein>
<feature type="domain" description="HTH tetR-type" evidence="5">
    <location>
        <begin position="9"/>
        <end position="67"/>
    </location>
</feature>
<dbReference type="InterPro" id="IPR001647">
    <property type="entry name" value="HTH_TetR"/>
</dbReference>
<dbReference type="SUPFAM" id="SSF46689">
    <property type="entry name" value="Homeodomain-like"/>
    <property type="match status" value="1"/>
</dbReference>
<dbReference type="Proteomes" id="UP001519331">
    <property type="component" value="Unassembled WGS sequence"/>
</dbReference>
<accession>A0ABS4T2Z3</accession>
<evidence type="ECO:0000256" key="2">
    <source>
        <dbReference type="ARBA" id="ARBA00023125"/>
    </source>
</evidence>
<gene>
    <name evidence="6" type="ORF">JOF45_001851</name>
</gene>
<dbReference type="InterPro" id="IPR036271">
    <property type="entry name" value="Tet_transcr_reg_TetR-rel_C_sf"/>
</dbReference>
<keyword evidence="3" id="KW-0804">Transcription</keyword>
<evidence type="ECO:0000313" key="6">
    <source>
        <dbReference type="EMBL" id="MBP2318832.1"/>
    </source>
</evidence>
<dbReference type="EMBL" id="JAGINX010000001">
    <property type="protein sequence ID" value="MBP2318832.1"/>
    <property type="molecule type" value="Genomic_DNA"/>
</dbReference>
<dbReference type="InterPro" id="IPR009057">
    <property type="entry name" value="Homeodomain-like_sf"/>
</dbReference>
<comment type="caution">
    <text evidence="6">The sequence shown here is derived from an EMBL/GenBank/DDBJ whole genome shotgun (WGS) entry which is preliminary data.</text>
</comment>
<name>A0ABS4T2Z3_9MICC</name>
<dbReference type="SUPFAM" id="SSF48498">
    <property type="entry name" value="Tetracyclin repressor-like, C-terminal domain"/>
    <property type="match status" value="1"/>
</dbReference>
<dbReference type="Pfam" id="PF00440">
    <property type="entry name" value="TetR_N"/>
    <property type="match status" value="1"/>
</dbReference>
<dbReference type="Gene3D" id="1.10.357.10">
    <property type="entry name" value="Tetracycline Repressor, domain 2"/>
    <property type="match status" value="1"/>
</dbReference>
<dbReference type="InterPro" id="IPR050109">
    <property type="entry name" value="HTH-type_TetR-like_transc_reg"/>
</dbReference>
<dbReference type="RefSeq" id="WP_210049271.1">
    <property type="nucleotide sequence ID" value="NZ_JAGINX010000001.1"/>
</dbReference>
<organism evidence="6 7">
    <name type="scientific">Nesterenkonia lacusekhoensis</name>
    <dbReference type="NCBI Taxonomy" id="150832"/>
    <lineage>
        <taxon>Bacteria</taxon>
        <taxon>Bacillati</taxon>
        <taxon>Actinomycetota</taxon>
        <taxon>Actinomycetes</taxon>
        <taxon>Micrococcales</taxon>
        <taxon>Micrococcaceae</taxon>
        <taxon>Nesterenkonia</taxon>
    </lineage>
</organism>
<dbReference type="PROSITE" id="PS50977">
    <property type="entry name" value="HTH_TETR_2"/>
    <property type="match status" value="1"/>
</dbReference>
<keyword evidence="2 4" id="KW-0238">DNA-binding</keyword>
<keyword evidence="7" id="KW-1185">Reference proteome</keyword>
<proteinExistence type="predicted"/>